<feature type="region of interest" description="Disordered" evidence="7">
    <location>
        <begin position="68"/>
        <end position="95"/>
    </location>
</feature>
<dbReference type="InterPro" id="IPR036778">
    <property type="entry name" value="OHCU_decarboxylase_sf"/>
</dbReference>
<organism evidence="9">
    <name type="scientific">Acerihabitans sp. KWT182</name>
    <dbReference type="NCBI Taxonomy" id="3157919"/>
    <lineage>
        <taxon>Bacteria</taxon>
        <taxon>Pseudomonadati</taxon>
        <taxon>Pseudomonadota</taxon>
        <taxon>Gammaproteobacteria</taxon>
        <taxon>Enterobacterales</taxon>
        <taxon>Pectobacteriaceae</taxon>
        <taxon>Acerihabitans</taxon>
    </lineage>
</organism>
<name>A0AAU7Q7B5_9GAMM</name>
<dbReference type="PANTHER" id="PTHR43466:SF1">
    <property type="entry name" value="2-OXO-4-HYDROXY-4-CARBOXY-5-UREIDOIMIDAZOLINE DECARBOXYLASE-RELATED"/>
    <property type="match status" value="1"/>
</dbReference>
<dbReference type="EMBL" id="CP157947">
    <property type="protein sequence ID" value="XBS68944.1"/>
    <property type="molecule type" value="Genomic_DNA"/>
</dbReference>
<dbReference type="GO" id="GO:0019628">
    <property type="term" value="P:urate catabolic process"/>
    <property type="evidence" value="ECO:0007669"/>
    <property type="project" value="TreeGrafter"/>
</dbReference>
<sequence>MTLNEFNHANADLLRPMLLACAAVASWVDGIIAARPFIGLDELLAFADDRARCWTAIQVDEALSHHPRIGERREAQDADAEHSRREQPSLGDRDGRLKMALKADNREYEAKFGRIFLIRAAGRSGEEILACLRRRLRNDAEQELLETARQLREIALLRLRQGVSEWG</sequence>
<evidence type="ECO:0000313" key="9">
    <source>
        <dbReference type="EMBL" id="XBS68944.1"/>
    </source>
</evidence>
<evidence type="ECO:0000259" key="8">
    <source>
        <dbReference type="Pfam" id="PF09349"/>
    </source>
</evidence>
<evidence type="ECO:0000256" key="6">
    <source>
        <dbReference type="ARBA" id="ARBA00023239"/>
    </source>
</evidence>
<dbReference type="InterPro" id="IPR017595">
    <property type="entry name" value="OHCU_decarboxylase-2"/>
</dbReference>
<dbReference type="Pfam" id="PF09349">
    <property type="entry name" value="OHCU_decarbox"/>
    <property type="match status" value="1"/>
</dbReference>
<dbReference type="Gene3D" id="1.10.3330.10">
    <property type="entry name" value="Oxo-4-hydroxy-4-carboxy-5-ureidoimidazoline decarboxylase"/>
    <property type="match status" value="1"/>
</dbReference>
<keyword evidence="6 9" id="KW-0456">Lyase</keyword>
<dbReference type="GO" id="GO:0051997">
    <property type="term" value="F:2-oxo-4-hydroxy-4-carboxy-5-ureidoimidazoline decarboxylase activity"/>
    <property type="evidence" value="ECO:0007669"/>
    <property type="project" value="UniProtKB-EC"/>
</dbReference>
<dbReference type="NCBIfam" id="NF010372">
    <property type="entry name" value="PRK13798.1"/>
    <property type="match status" value="1"/>
</dbReference>
<evidence type="ECO:0000256" key="5">
    <source>
        <dbReference type="ARBA" id="ARBA00022793"/>
    </source>
</evidence>
<comment type="catalytic activity">
    <reaction evidence="1">
        <text>5-hydroxy-2-oxo-4-ureido-2,5-dihydro-1H-imidazole-5-carboxylate + H(+) = (S)-allantoin + CO2</text>
        <dbReference type="Rhea" id="RHEA:26301"/>
        <dbReference type="ChEBI" id="CHEBI:15378"/>
        <dbReference type="ChEBI" id="CHEBI:15678"/>
        <dbReference type="ChEBI" id="CHEBI:16526"/>
        <dbReference type="ChEBI" id="CHEBI:58639"/>
        <dbReference type="EC" id="4.1.1.97"/>
    </reaction>
</comment>
<keyword evidence="5" id="KW-0210">Decarboxylase</keyword>
<proteinExistence type="predicted"/>
<dbReference type="EC" id="4.1.1.97" evidence="3"/>
<feature type="domain" description="Oxo-4-hydroxy-4-carboxy-5-ureidoimidazoline decarboxylase" evidence="8">
    <location>
        <begin position="9"/>
        <end position="160"/>
    </location>
</feature>
<evidence type="ECO:0000256" key="4">
    <source>
        <dbReference type="ARBA" id="ARBA00022631"/>
    </source>
</evidence>
<evidence type="ECO:0000256" key="7">
    <source>
        <dbReference type="SAM" id="MobiDB-lite"/>
    </source>
</evidence>
<evidence type="ECO:0000256" key="3">
    <source>
        <dbReference type="ARBA" id="ARBA00012257"/>
    </source>
</evidence>
<dbReference type="NCBIfam" id="TIGR03180">
    <property type="entry name" value="UraD_2"/>
    <property type="match status" value="1"/>
</dbReference>
<dbReference type="PANTHER" id="PTHR43466">
    <property type="entry name" value="2-OXO-4-HYDROXY-4-CARBOXY-5-UREIDOIMIDAZOLINE DECARBOXYLASE-RELATED"/>
    <property type="match status" value="1"/>
</dbReference>
<keyword evidence="4" id="KW-0659">Purine metabolism</keyword>
<dbReference type="InterPro" id="IPR018020">
    <property type="entry name" value="OHCU_decarboxylase"/>
</dbReference>
<dbReference type="AlphaFoldDB" id="A0AAU7Q7B5"/>
<evidence type="ECO:0000256" key="2">
    <source>
        <dbReference type="ARBA" id="ARBA00004754"/>
    </source>
</evidence>
<dbReference type="GO" id="GO:0006144">
    <property type="term" value="P:purine nucleobase metabolic process"/>
    <property type="evidence" value="ECO:0007669"/>
    <property type="project" value="UniProtKB-KW"/>
</dbReference>
<gene>
    <name evidence="9" type="primary">uraD</name>
    <name evidence="9" type="ORF">ABK905_20710</name>
</gene>
<accession>A0AAU7Q7B5</accession>
<reference evidence="9" key="1">
    <citation type="submission" date="2024-06" db="EMBL/GenBank/DDBJ databases">
        <authorList>
            <person name="Coelho C."/>
            <person name="Bento M."/>
            <person name="Garcia E."/>
            <person name="Camelo A."/>
            <person name="Brandao I."/>
            <person name="Espirito Santo C."/>
            <person name="Trovao J."/>
            <person name="Verissimo A."/>
            <person name="Costa J."/>
            <person name="Tiago I."/>
        </authorList>
    </citation>
    <scope>NUCLEOTIDE SEQUENCE</scope>
    <source>
        <strain evidence="9">KWT182</strain>
    </source>
</reference>
<comment type="pathway">
    <text evidence="2">Purine metabolism; urate degradation; (S)-allantoin from urate: step 3/3.</text>
</comment>
<dbReference type="SUPFAM" id="SSF158694">
    <property type="entry name" value="UraD-Like"/>
    <property type="match status" value="1"/>
</dbReference>
<evidence type="ECO:0000256" key="1">
    <source>
        <dbReference type="ARBA" id="ARBA00001163"/>
    </source>
</evidence>
<protein>
    <recommendedName>
        <fullName evidence="3">2-oxo-4-hydroxy-4-carboxy-5-ureidoimidazoline decarboxylase</fullName>
        <ecNumber evidence="3">4.1.1.97</ecNumber>
    </recommendedName>
</protein>